<reference evidence="10 11" key="1">
    <citation type="journal article" date="2012" name="J. Bacteriol.">
        <title>Complete Genome Sequence of the Thermophilic, Piezophilic, Heterotrophic Bacterium Marinitoga piezophila KA3.</title>
        <authorList>
            <person name="Lucas S."/>
            <person name="Han J."/>
            <person name="Lapidus A."/>
            <person name="Cheng J.F."/>
            <person name="Goodwin L.A."/>
            <person name="Pitluck S."/>
            <person name="Peters L."/>
            <person name="Mikhailova N."/>
            <person name="Teshima H."/>
            <person name="Detter J.C."/>
            <person name="Han C."/>
            <person name="Tapia R."/>
            <person name="Land M."/>
            <person name="Hauser L."/>
            <person name="Kyrpides N.C."/>
            <person name="Ivanova N."/>
            <person name="Pagani I."/>
            <person name="Vannier P."/>
            <person name="Oger P."/>
            <person name="Bartlett D.H."/>
            <person name="Noll K.M."/>
            <person name="Woyke T."/>
            <person name="Jebbar M."/>
        </authorList>
    </citation>
    <scope>NUCLEOTIDE SEQUENCE [LARGE SCALE GENOMIC DNA]</scope>
    <source>
        <strain evidence="11">DSM 14283 / JCM 11233 / KA3</strain>
    </source>
</reference>
<dbReference type="STRING" id="443254.Marpi_0566"/>
<dbReference type="GO" id="GO:0033179">
    <property type="term" value="C:proton-transporting V-type ATPase, V0 domain"/>
    <property type="evidence" value="ECO:0007669"/>
    <property type="project" value="InterPro"/>
</dbReference>
<keyword evidence="8" id="KW-0175">Coiled coil</keyword>
<dbReference type="Proteomes" id="UP000007161">
    <property type="component" value="Chromosome"/>
</dbReference>
<dbReference type="OrthoDB" id="9803814at2"/>
<feature type="transmembrane region" description="Helical" evidence="9">
    <location>
        <begin position="424"/>
        <end position="445"/>
    </location>
</feature>
<keyword evidence="5 9" id="KW-1133">Transmembrane helix</keyword>
<feature type="transmembrane region" description="Helical" evidence="9">
    <location>
        <begin position="346"/>
        <end position="376"/>
    </location>
</feature>
<dbReference type="GO" id="GO:0016471">
    <property type="term" value="C:vacuolar proton-transporting V-type ATPase complex"/>
    <property type="evidence" value="ECO:0007669"/>
    <property type="project" value="TreeGrafter"/>
</dbReference>
<evidence type="ECO:0000313" key="11">
    <source>
        <dbReference type="Proteomes" id="UP000007161"/>
    </source>
</evidence>
<feature type="coiled-coil region" evidence="8">
    <location>
        <begin position="95"/>
        <end position="129"/>
    </location>
</feature>
<name>H2J5M1_MARPK</name>
<organism evidence="10 11">
    <name type="scientific">Marinitoga piezophila (strain DSM 14283 / JCM 11233 / KA3)</name>
    <dbReference type="NCBI Taxonomy" id="443254"/>
    <lineage>
        <taxon>Bacteria</taxon>
        <taxon>Thermotogati</taxon>
        <taxon>Thermotogota</taxon>
        <taxon>Thermotogae</taxon>
        <taxon>Petrotogales</taxon>
        <taxon>Petrotogaceae</taxon>
        <taxon>Marinitoga</taxon>
    </lineage>
</organism>
<accession>H2J5M1</accession>
<dbReference type="GO" id="GO:0051117">
    <property type="term" value="F:ATPase binding"/>
    <property type="evidence" value="ECO:0007669"/>
    <property type="project" value="TreeGrafter"/>
</dbReference>
<feature type="transmembrane region" description="Helical" evidence="9">
    <location>
        <begin position="485"/>
        <end position="503"/>
    </location>
</feature>
<dbReference type="PANTHER" id="PTHR11629:SF63">
    <property type="entry name" value="V-TYPE PROTON ATPASE SUBUNIT A"/>
    <property type="match status" value="1"/>
</dbReference>
<evidence type="ECO:0000256" key="8">
    <source>
        <dbReference type="SAM" id="Coils"/>
    </source>
</evidence>
<feature type="transmembrane region" description="Helical" evidence="9">
    <location>
        <begin position="538"/>
        <end position="557"/>
    </location>
</feature>
<dbReference type="AlphaFoldDB" id="H2J5M1"/>
<keyword evidence="6" id="KW-0406">Ion transport</keyword>
<comment type="similarity">
    <text evidence="2">Belongs to the V-ATPase 116 kDa subunit family.</text>
</comment>
<evidence type="ECO:0000313" key="10">
    <source>
        <dbReference type="EMBL" id="AEX85007.1"/>
    </source>
</evidence>
<dbReference type="HOGENOM" id="CLU_025558_0_1_0"/>
<dbReference type="GO" id="GO:0046961">
    <property type="term" value="F:proton-transporting ATPase activity, rotational mechanism"/>
    <property type="evidence" value="ECO:0007669"/>
    <property type="project" value="InterPro"/>
</dbReference>
<proteinExistence type="inferred from homology"/>
<evidence type="ECO:0000256" key="9">
    <source>
        <dbReference type="SAM" id="Phobius"/>
    </source>
</evidence>
<keyword evidence="4 9" id="KW-0812">Transmembrane</keyword>
<gene>
    <name evidence="10" type="ordered locus">Marpi_0566</name>
</gene>
<reference evidence="11" key="2">
    <citation type="submission" date="2012-01" db="EMBL/GenBank/DDBJ databases">
        <title>Complete sequence of chromosome of Marinitoga piezophila KA3.</title>
        <authorList>
            <person name="Lucas S."/>
            <person name="Han J."/>
            <person name="Lapidus A."/>
            <person name="Cheng J.-F."/>
            <person name="Goodwin L."/>
            <person name="Pitluck S."/>
            <person name="Peters L."/>
            <person name="Mikhailova N."/>
            <person name="Teshima H."/>
            <person name="Detter J.C."/>
            <person name="Han C."/>
            <person name="Tapia R."/>
            <person name="Land M."/>
            <person name="Hauser L."/>
            <person name="Kyrpides N."/>
            <person name="Ivanova N."/>
            <person name="Pagani I."/>
            <person name="Jebbar M."/>
            <person name="Vannier P."/>
            <person name="Oger P."/>
            <person name="Cario A."/>
            <person name="Bartlett D."/>
            <person name="Noll K.M."/>
            <person name="Woyke T."/>
        </authorList>
    </citation>
    <scope>NUCLEOTIDE SEQUENCE [LARGE SCALE GENOMIC DNA]</scope>
    <source>
        <strain evidence="11">DSM 14283 / JCM 11233 / KA3</strain>
    </source>
</reference>
<sequence>MKKEMIPFTIISNKYELEIISKKILDSNNIEIVPLEKVIDKKILKQLKTEKENPYKQIYDDFMNIFNSVNRTPKPKVKEIDFPMIIDKDEISNFSEKLNTELENISNKMSELSEKKEILSKEIELFEKLKNIDIDVSDLKKMKRLKYRIGKLNKLYFERFCDSIKKENIISIILDSDEVNTWVFIIYDSNLKIEKILSIANFVEYKINEDYAGYPKDILLLLYDEYKSIEYEIEMLNMAKKKIFFENRRFIYKYFDYIFVLKNIYDLAQNVKFTENFFVISGWTTRETYQELEKHVNTNDYILLLRYAFNDKAPTILNNKGFFKHFEFIVKMFGVPSSDEIDPTPLITLMFLFFYGMMFGDVGHGFILSALGFWLYKKKGSDLFYVIGASGLSSMLFGVLYGSVFGFEDIIHPLWKRPMDNINYFLLLSVYFGIAIITVAMILNIANRIRRGEKSFLLFDPNGISGIALYWILLGSVFYMMKNGVFPKISYIFIITLVVLIYLRSILFEEGKFGEKIVQGFFDLFEVLLGYLSNTLSFIRLGAFAMNHAGLFLAFYMMAKMTNNPVSSFVILLLGNIIIIVLEGLVVFIQTLRLEYYEFFTRFFKGDGKEFNPIKYKF</sequence>
<keyword evidence="11" id="KW-1185">Reference proteome</keyword>
<keyword evidence="3" id="KW-0813">Transport</keyword>
<comment type="subcellular location">
    <subcellularLocation>
        <location evidence="1">Membrane</location>
        <topology evidence="1">Multi-pass membrane protein</topology>
    </subcellularLocation>
</comment>
<dbReference type="Pfam" id="PF01496">
    <property type="entry name" value="V_ATPase_I"/>
    <property type="match status" value="2"/>
</dbReference>
<dbReference type="eggNOG" id="COG1269">
    <property type="taxonomic scope" value="Bacteria"/>
</dbReference>
<evidence type="ECO:0000256" key="2">
    <source>
        <dbReference type="ARBA" id="ARBA00009904"/>
    </source>
</evidence>
<dbReference type="RefSeq" id="WP_014296079.1">
    <property type="nucleotide sequence ID" value="NC_016751.1"/>
</dbReference>
<evidence type="ECO:0000256" key="4">
    <source>
        <dbReference type="ARBA" id="ARBA00022692"/>
    </source>
</evidence>
<evidence type="ECO:0000256" key="6">
    <source>
        <dbReference type="ARBA" id="ARBA00023065"/>
    </source>
</evidence>
<dbReference type="InterPro" id="IPR002490">
    <property type="entry name" value="V-ATPase_116kDa_su"/>
</dbReference>
<dbReference type="GO" id="GO:0007035">
    <property type="term" value="P:vacuolar acidification"/>
    <property type="evidence" value="ECO:0007669"/>
    <property type="project" value="TreeGrafter"/>
</dbReference>
<evidence type="ECO:0000256" key="3">
    <source>
        <dbReference type="ARBA" id="ARBA00022448"/>
    </source>
</evidence>
<protein>
    <submittedName>
        <fullName evidence="10">Archaeal/vacuolar-type H+-ATPase subunit I</fullName>
    </submittedName>
</protein>
<keyword evidence="7 9" id="KW-0472">Membrane</keyword>
<evidence type="ECO:0000256" key="5">
    <source>
        <dbReference type="ARBA" id="ARBA00022989"/>
    </source>
</evidence>
<dbReference type="PANTHER" id="PTHR11629">
    <property type="entry name" value="VACUOLAR PROTON ATPASES"/>
    <property type="match status" value="1"/>
</dbReference>
<evidence type="ECO:0000256" key="7">
    <source>
        <dbReference type="ARBA" id="ARBA00023136"/>
    </source>
</evidence>
<evidence type="ECO:0000256" key="1">
    <source>
        <dbReference type="ARBA" id="ARBA00004141"/>
    </source>
</evidence>
<feature type="transmembrane region" description="Helical" evidence="9">
    <location>
        <begin position="457"/>
        <end position="479"/>
    </location>
</feature>
<feature type="transmembrane region" description="Helical" evidence="9">
    <location>
        <begin position="569"/>
        <end position="589"/>
    </location>
</feature>
<dbReference type="KEGG" id="mpz:Marpi_0566"/>
<feature type="transmembrane region" description="Helical" evidence="9">
    <location>
        <begin position="383"/>
        <end position="404"/>
    </location>
</feature>
<dbReference type="EMBL" id="CP003257">
    <property type="protein sequence ID" value="AEX85007.1"/>
    <property type="molecule type" value="Genomic_DNA"/>
</dbReference>